<reference evidence="6" key="1">
    <citation type="journal article" date="2019" name="Int. J. Syst. Evol. Microbiol.">
        <title>The Global Catalogue of Microorganisms (GCM) 10K type strain sequencing project: providing services to taxonomists for standard genome sequencing and annotation.</title>
        <authorList>
            <consortium name="The Broad Institute Genomics Platform"/>
            <consortium name="The Broad Institute Genome Sequencing Center for Infectious Disease"/>
            <person name="Wu L."/>
            <person name="Ma J."/>
        </authorList>
    </citation>
    <scope>NUCLEOTIDE SEQUENCE [LARGE SCALE GENOMIC DNA]</scope>
    <source>
        <strain evidence="6">CECT 7706</strain>
    </source>
</reference>
<proteinExistence type="predicted"/>
<dbReference type="Gene3D" id="1.10.10.60">
    <property type="entry name" value="Homeodomain-like"/>
    <property type="match status" value="2"/>
</dbReference>
<feature type="domain" description="HTH araC/xylS-type" evidence="4">
    <location>
        <begin position="485"/>
        <end position="593"/>
    </location>
</feature>
<dbReference type="PROSITE" id="PS01124">
    <property type="entry name" value="HTH_ARAC_FAMILY_2"/>
    <property type="match status" value="1"/>
</dbReference>
<evidence type="ECO:0000256" key="2">
    <source>
        <dbReference type="ARBA" id="ARBA00023125"/>
    </source>
</evidence>
<sequence>MTHPKSIAVLPFVNMSPGKENDYLCDGITEEIIHALAKIEQLKVTSRTSSFFFKGQNRPLAEIGRELDVANLLEGSLRVSGDRLRITAQLIQVSDDSHFWSESWDRKMEDIFAIQDEISLRIADKLREYLGHLEIADQLVQAPTGKVEAYRHYLQGKSFFNKWNPEDVHQAIGHFEKALQSDPDLIDAHTGLADAYSFLAVAGFAPRDLAWNKAIESMQRAKALDPDHAPLNYLLANQAFFTEANFGEAMRFGQQALASKPAYAEGHQFLAFLFMLRDDMKKAGEHLGYARSIDPLNPETKFYQAYFLYRSQSFDQAEVLLLELLEANAKNLPARITLIYALLKKEAFDRAERLIFGSPQEGVMPDEKLGLACLLRVMQGKVEEYRGLLAELEANASGDTSFQAHAYLFLVYGVLNEAKKAFSVLEKLFQNRSSILFLAFGDPLAAPLRHNPEFSGYQERVFALPNPPVRPVKRNSAELSEADATDYLQVLERFMETESPFLDPSLSLRSLANQLEMHPNQLSWLLNEKLGKNFNAYINGFRVAHFKKLLTDSGNASISLIGLAYESGFNSKTVFNTVFKKETGLTPKEFQKNRH</sequence>
<keyword evidence="2" id="KW-0238">DNA-binding</keyword>
<dbReference type="InterPro" id="IPR018060">
    <property type="entry name" value="HTH_AraC"/>
</dbReference>
<dbReference type="RefSeq" id="WP_163386241.1">
    <property type="nucleotide sequence ID" value="NZ_JAUFQS010000026.1"/>
</dbReference>
<evidence type="ECO:0000259" key="4">
    <source>
        <dbReference type="PROSITE" id="PS01124"/>
    </source>
</evidence>
<dbReference type="EMBL" id="JAUFQS010000026">
    <property type="protein sequence ID" value="MDN3689339.1"/>
    <property type="molecule type" value="Genomic_DNA"/>
</dbReference>
<dbReference type="PANTHER" id="PTHR43280">
    <property type="entry name" value="ARAC-FAMILY TRANSCRIPTIONAL REGULATOR"/>
    <property type="match status" value="1"/>
</dbReference>
<dbReference type="SUPFAM" id="SSF46689">
    <property type="entry name" value="Homeodomain-like"/>
    <property type="match status" value="1"/>
</dbReference>
<keyword evidence="6" id="KW-1185">Reference proteome</keyword>
<dbReference type="SUPFAM" id="SSF81901">
    <property type="entry name" value="HCP-like"/>
    <property type="match status" value="1"/>
</dbReference>
<evidence type="ECO:0000313" key="5">
    <source>
        <dbReference type="EMBL" id="MDN3689339.1"/>
    </source>
</evidence>
<organism evidence="5 6">
    <name type="scientific">Cyclobacterium jeungdonense</name>
    <dbReference type="NCBI Taxonomy" id="708087"/>
    <lineage>
        <taxon>Bacteria</taxon>
        <taxon>Pseudomonadati</taxon>
        <taxon>Bacteroidota</taxon>
        <taxon>Cytophagia</taxon>
        <taxon>Cytophagales</taxon>
        <taxon>Cyclobacteriaceae</taxon>
        <taxon>Cyclobacterium</taxon>
    </lineage>
</organism>
<accession>A0ABT8CBL0</accession>
<name>A0ABT8CBL0_9BACT</name>
<evidence type="ECO:0000256" key="1">
    <source>
        <dbReference type="ARBA" id="ARBA00023015"/>
    </source>
</evidence>
<dbReference type="Proteomes" id="UP001236663">
    <property type="component" value="Unassembled WGS sequence"/>
</dbReference>
<evidence type="ECO:0000313" key="6">
    <source>
        <dbReference type="Proteomes" id="UP001236663"/>
    </source>
</evidence>
<keyword evidence="1" id="KW-0805">Transcription regulation</keyword>
<comment type="caution">
    <text evidence="5">The sequence shown here is derived from an EMBL/GenBank/DDBJ whole genome shotgun (WGS) entry which is preliminary data.</text>
</comment>
<dbReference type="Gene3D" id="3.40.50.10070">
    <property type="entry name" value="TolB, N-terminal domain"/>
    <property type="match status" value="1"/>
</dbReference>
<evidence type="ECO:0000256" key="3">
    <source>
        <dbReference type="ARBA" id="ARBA00023163"/>
    </source>
</evidence>
<dbReference type="PANTHER" id="PTHR43280:SF29">
    <property type="entry name" value="ARAC-FAMILY TRANSCRIPTIONAL REGULATOR"/>
    <property type="match status" value="1"/>
</dbReference>
<dbReference type="Pfam" id="PF12833">
    <property type="entry name" value="HTH_18"/>
    <property type="match status" value="1"/>
</dbReference>
<protein>
    <submittedName>
        <fullName evidence="5">Helix-turn-helix domain-containing protein</fullName>
    </submittedName>
</protein>
<dbReference type="Gene3D" id="1.25.40.10">
    <property type="entry name" value="Tetratricopeptide repeat domain"/>
    <property type="match status" value="2"/>
</dbReference>
<dbReference type="InterPro" id="IPR009057">
    <property type="entry name" value="Homeodomain-like_sf"/>
</dbReference>
<keyword evidence="3" id="KW-0804">Transcription</keyword>
<gene>
    <name evidence="5" type="ORF">QWZ15_16010</name>
</gene>
<dbReference type="SMART" id="SM00342">
    <property type="entry name" value="HTH_ARAC"/>
    <property type="match status" value="1"/>
</dbReference>
<dbReference type="InterPro" id="IPR011990">
    <property type="entry name" value="TPR-like_helical_dom_sf"/>
</dbReference>